<evidence type="ECO:0000256" key="1">
    <source>
        <dbReference type="ARBA" id="ARBA00004651"/>
    </source>
</evidence>
<feature type="transmembrane region" description="Helical" evidence="8">
    <location>
        <begin position="407"/>
        <end position="425"/>
    </location>
</feature>
<organism evidence="9 10">
    <name type="scientific">Candidatus Mesenet longicola</name>
    <dbReference type="NCBI Taxonomy" id="1892558"/>
    <lineage>
        <taxon>Bacteria</taxon>
        <taxon>Pseudomonadati</taxon>
        <taxon>Pseudomonadota</taxon>
        <taxon>Alphaproteobacteria</taxon>
        <taxon>Rickettsiales</taxon>
        <taxon>Anaplasmataceae</taxon>
        <taxon>Candidatus Mesenet</taxon>
    </lineage>
</organism>
<keyword evidence="6 8" id="KW-1133">Transmembrane helix</keyword>
<feature type="transmembrane region" description="Helical" evidence="8">
    <location>
        <begin position="82"/>
        <end position="105"/>
    </location>
</feature>
<keyword evidence="7 8" id="KW-0472">Membrane</keyword>
<dbReference type="Proteomes" id="UP000637906">
    <property type="component" value="Unassembled WGS sequence"/>
</dbReference>
<proteinExistence type="inferred from homology"/>
<reference evidence="9 10" key="1">
    <citation type="journal article" date="2021" name="Microb. Ecol.">
        <title>Candidatus Mesenet longicola: Novel Endosymbionts of Brontispa longissima that Induce Cytoplasmic Incompatibility.</title>
        <authorList>
            <person name="Takano S."/>
            <person name="Gotoh Y."/>
            <person name="Hayashi T."/>
        </authorList>
    </citation>
    <scope>NUCLEOTIDE SEQUENCE [LARGE SCALE GENOMIC DNA]</scope>
    <source>
        <strain evidence="9">L5</strain>
    </source>
</reference>
<keyword evidence="5 8" id="KW-0812">Transmembrane</keyword>
<dbReference type="GO" id="GO:0005283">
    <property type="term" value="F:amino acid:sodium symporter activity"/>
    <property type="evidence" value="ECO:0007669"/>
    <property type="project" value="InterPro"/>
</dbReference>
<evidence type="ECO:0000256" key="8">
    <source>
        <dbReference type="SAM" id="Phobius"/>
    </source>
</evidence>
<feature type="transmembrane region" description="Helical" evidence="8">
    <location>
        <begin position="163"/>
        <end position="183"/>
    </location>
</feature>
<feature type="transmembrane region" description="Helical" evidence="8">
    <location>
        <begin position="340"/>
        <end position="361"/>
    </location>
</feature>
<dbReference type="PANTHER" id="PTHR30330:SF14">
    <property type="entry name" value="SODIUM_AMINO ACID (ALANINE) SYMPORTER"/>
    <property type="match status" value="1"/>
</dbReference>
<evidence type="ECO:0000256" key="7">
    <source>
        <dbReference type="ARBA" id="ARBA00023136"/>
    </source>
</evidence>
<dbReference type="PANTHER" id="PTHR30330">
    <property type="entry name" value="AGSS FAMILY TRANSPORTER, SODIUM-ALANINE"/>
    <property type="match status" value="1"/>
</dbReference>
<dbReference type="GO" id="GO:0005886">
    <property type="term" value="C:plasma membrane"/>
    <property type="evidence" value="ECO:0007669"/>
    <property type="project" value="UniProtKB-SubCell"/>
</dbReference>
<feature type="transmembrane region" description="Helical" evidence="8">
    <location>
        <begin position="189"/>
        <end position="213"/>
    </location>
</feature>
<protein>
    <submittedName>
        <fullName evidence="9">Na+/alanine symporter</fullName>
    </submittedName>
</protein>
<evidence type="ECO:0000313" key="9">
    <source>
        <dbReference type="EMBL" id="GHM60122.1"/>
    </source>
</evidence>
<evidence type="ECO:0000313" key="10">
    <source>
        <dbReference type="Proteomes" id="UP000637906"/>
    </source>
</evidence>
<evidence type="ECO:0000256" key="3">
    <source>
        <dbReference type="ARBA" id="ARBA00022448"/>
    </source>
</evidence>
<dbReference type="PRINTS" id="PR00175">
    <property type="entry name" value="NAALASMPORT"/>
</dbReference>
<comment type="subcellular location">
    <subcellularLocation>
        <location evidence="1">Cell membrane</location>
        <topology evidence="1">Multi-pass membrane protein</topology>
    </subcellularLocation>
</comment>
<feature type="transmembrane region" description="Helical" evidence="8">
    <location>
        <begin position="52"/>
        <end position="75"/>
    </location>
</feature>
<keyword evidence="4" id="KW-1003">Cell membrane</keyword>
<evidence type="ECO:0000256" key="4">
    <source>
        <dbReference type="ARBA" id="ARBA00022475"/>
    </source>
</evidence>
<sequence length="438" mass="47611">MKVILFLPAILLLLTTSIYLSIKLKWVQILKLPFAISLLGKSSNGSSRLSSIAALFIVFGGNLGVGNISGTAVALKTGGPGFVLWMIIIITITSIIKYVTCYFSLEKRIKYNGKYIGGPITYVGDALGSSKVTILFLIAMILASITVGNLVQVNSLSIPLSLVNVPTVVGGLVMMIAFLFSITVGARKITILMSTVVPLMTVSYFFLAVVVLYKFSYNILPSIKLIFSNFLAIESLKSGLIGSFILETFSIIQVGTLRGIFATDIGLGLEGTIHSSVKNNGDFQQFKVEQSLIAIISPLLVAIVVFITTLALLVTDAWMADAESTNMCILAFKAAINSNYTNYIIIAIMFCFSFTTIINWFLCSKSTISYVFAGNKNCLKVWGVIFALVIPIGSICRAQALWDAADIAIAFMIIINTAAILMMFLKYKENIIGKSYYF</sequence>
<dbReference type="AlphaFoldDB" id="A0A8J3MNE3"/>
<dbReference type="InterPro" id="IPR001463">
    <property type="entry name" value="Na/Ala_symport"/>
</dbReference>
<keyword evidence="3" id="KW-0813">Transport</keyword>
<accession>A0A8J3MNE3</accession>
<feature type="transmembrane region" description="Helical" evidence="8">
    <location>
        <begin position="381"/>
        <end position="401"/>
    </location>
</feature>
<evidence type="ECO:0000256" key="2">
    <source>
        <dbReference type="ARBA" id="ARBA00009261"/>
    </source>
</evidence>
<feature type="transmembrane region" description="Helical" evidence="8">
    <location>
        <begin position="292"/>
        <end position="320"/>
    </location>
</feature>
<keyword evidence="10" id="KW-1185">Reference proteome</keyword>
<dbReference type="EMBL" id="BNGU01000084">
    <property type="protein sequence ID" value="GHM60122.1"/>
    <property type="molecule type" value="Genomic_DNA"/>
</dbReference>
<comment type="similarity">
    <text evidence="2">Belongs to the alanine or glycine:cation symporter (AGCS) (TC 2.A.25) family.</text>
</comment>
<evidence type="ECO:0000256" key="5">
    <source>
        <dbReference type="ARBA" id="ARBA00022692"/>
    </source>
</evidence>
<gene>
    <name evidence="9" type="primary">dagA</name>
    <name evidence="9" type="ORF">sL5_11150</name>
</gene>
<evidence type="ECO:0000256" key="6">
    <source>
        <dbReference type="ARBA" id="ARBA00022989"/>
    </source>
</evidence>
<dbReference type="Pfam" id="PF01235">
    <property type="entry name" value="Na_Ala_symp"/>
    <property type="match status" value="1"/>
</dbReference>
<comment type="caution">
    <text evidence="9">The sequence shown here is derived from an EMBL/GenBank/DDBJ whole genome shotgun (WGS) entry which is preliminary data.</text>
</comment>
<name>A0A8J3MNE3_9RICK</name>
<feature type="transmembrane region" description="Helical" evidence="8">
    <location>
        <begin position="132"/>
        <end position="151"/>
    </location>
</feature>